<dbReference type="EMBL" id="CP006571">
    <property type="protein sequence ID" value="AHK63430.1"/>
    <property type="molecule type" value="Genomic_DNA"/>
</dbReference>
<evidence type="ECO:0000313" key="4">
    <source>
        <dbReference type="Proteomes" id="UP000019433"/>
    </source>
</evidence>
<gene>
    <name evidence="3" type="ORF">M832_05670</name>
</gene>
<proteinExistence type="predicted"/>
<dbReference type="KEGG" id="cav:M832_05670"/>
<feature type="coiled-coil region" evidence="1">
    <location>
        <begin position="84"/>
        <end position="121"/>
    </location>
</feature>
<dbReference type="HOGENOM" id="CLU_125858_0_0_0"/>
<dbReference type="Proteomes" id="UP000019433">
    <property type="component" value="Chromosome"/>
</dbReference>
<accession>W8JGV4</accession>
<dbReference type="AlphaFoldDB" id="W8JGV4"/>
<name>W8JGV4_9CHLA</name>
<dbReference type="RefSeq" id="WP_038500748.1">
    <property type="nucleotide sequence ID" value="NZ_CP006571.1"/>
</dbReference>
<protein>
    <submittedName>
        <fullName evidence="3">Uncharacterized protein</fullName>
    </submittedName>
</protein>
<keyword evidence="1" id="KW-0175">Coiled coil</keyword>
<sequence length="184" mass="21041">MVTALVPQSICSQLTNSCRISSRSLLSITNISTIILGLLLFCCEVGALFFFSWQVSVLLSVFMVMIMTLSVVLICNMVYQSLMRGSLSIEVEEQAQKLQKLESEAAKVQALEEKLLDAKAIIHRKCNRILFLKDQLQLAQQEISWGENNRTLLEEIQRRQFLLEEKKLSYEEIIQNLKNKIAQN</sequence>
<feature type="transmembrane region" description="Helical" evidence="2">
    <location>
        <begin position="25"/>
        <end position="51"/>
    </location>
</feature>
<evidence type="ECO:0000313" key="3">
    <source>
        <dbReference type="EMBL" id="AHK63430.1"/>
    </source>
</evidence>
<organism evidence="3 4">
    <name type="scientific">Chlamydia avium 10DC88</name>
    <dbReference type="NCBI Taxonomy" id="1229831"/>
    <lineage>
        <taxon>Bacteria</taxon>
        <taxon>Pseudomonadati</taxon>
        <taxon>Chlamydiota</taxon>
        <taxon>Chlamydiia</taxon>
        <taxon>Chlamydiales</taxon>
        <taxon>Chlamydiaceae</taxon>
        <taxon>Chlamydia/Chlamydophila group</taxon>
        <taxon>Chlamydia</taxon>
    </lineage>
</organism>
<keyword evidence="2" id="KW-1133">Transmembrane helix</keyword>
<evidence type="ECO:0000256" key="1">
    <source>
        <dbReference type="SAM" id="Coils"/>
    </source>
</evidence>
<feature type="transmembrane region" description="Helical" evidence="2">
    <location>
        <begin position="57"/>
        <end position="79"/>
    </location>
</feature>
<reference evidence="3 4" key="1">
    <citation type="journal article" date="2014" name="Syst. Appl. Microbiol.">
        <title>Evidence for the existence of two new members of the family Chlamydiaceae and proposal of Chlamydia avium sp. nov. and Chlamydia gallinacea sp. nov.</title>
        <authorList>
            <person name="Sachse K."/>
            <person name="Laroucau K."/>
            <person name="Riege K."/>
            <person name="Wehner S."/>
            <person name="Dilcher M."/>
            <person name="Creasy H.H."/>
            <person name="Weidmann M."/>
            <person name="Myers G."/>
            <person name="Vorimore F."/>
            <person name="Vicari N."/>
            <person name="Magnino S."/>
            <person name="Liebler-Tenorio E."/>
            <person name="Ruettger A."/>
            <person name="Bavoil P.M."/>
            <person name="Hufert F.T."/>
            <person name="Rossello-Mora R."/>
            <person name="Marz M."/>
        </authorList>
    </citation>
    <scope>NUCLEOTIDE SEQUENCE [LARGE SCALE GENOMIC DNA]</scope>
    <source>
        <strain evidence="3 4">10DC88</strain>
    </source>
</reference>
<keyword evidence="2" id="KW-0472">Membrane</keyword>
<keyword evidence="2" id="KW-0812">Transmembrane</keyword>
<evidence type="ECO:0000256" key="2">
    <source>
        <dbReference type="SAM" id="Phobius"/>
    </source>
</evidence>
<dbReference type="PATRIC" id="fig|1229831.3.peg.576"/>